<dbReference type="InterPro" id="IPR019056">
    <property type="entry name" value="Phage_TAC_6"/>
</dbReference>
<dbReference type="InterPro" id="IPR011739">
    <property type="entry name" value="GTA_rcc01693"/>
</dbReference>
<sequence length="63" mass="6785">MQRFEWAALMRAGISGLRLRPSEFWALTPAELALMLGVGPGSAPLSRGRLEELARAFPDSDGG</sequence>
<keyword evidence="2" id="KW-1185">Reference proteome</keyword>
<gene>
    <name evidence="1" type="ORF">GCM10011517_05330</name>
</gene>
<reference evidence="1" key="1">
    <citation type="journal article" date="2014" name="Int. J. Syst. Evol. Microbiol.">
        <title>Complete genome sequence of Corynebacterium casei LMG S-19264T (=DSM 44701T), isolated from a smear-ripened cheese.</title>
        <authorList>
            <consortium name="US DOE Joint Genome Institute (JGI-PGF)"/>
            <person name="Walter F."/>
            <person name="Albersmeier A."/>
            <person name="Kalinowski J."/>
            <person name="Ruckert C."/>
        </authorList>
    </citation>
    <scope>NUCLEOTIDE SEQUENCE</scope>
    <source>
        <strain evidence="1">CGMCC 1.16012</strain>
    </source>
</reference>
<dbReference type="AlphaFoldDB" id="A0A917EIV5"/>
<comment type="caution">
    <text evidence="1">The sequence shown here is derived from an EMBL/GenBank/DDBJ whole genome shotgun (WGS) entry which is preliminary data.</text>
</comment>
<protein>
    <submittedName>
        <fullName evidence="1">Phage tail assembly chaperone</fullName>
    </submittedName>
</protein>
<proteinExistence type="predicted"/>
<dbReference type="OrthoDB" id="7582980at2"/>
<evidence type="ECO:0000313" key="2">
    <source>
        <dbReference type="Proteomes" id="UP000606730"/>
    </source>
</evidence>
<evidence type="ECO:0000313" key="1">
    <source>
        <dbReference type="EMBL" id="GGE40613.1"/>
    </source>
</evidence>
<organism evidence="1 2">
    <name type="scientific">Actibacterium pelagium</name>
    <dbReference type="NCBI Taxonomy" id="2029103"/>
    <lineage>
        <taxon>Bacteria</taxon>
        <taxon>Pseudomonadati</taxon>
        <taxon>Pseudomonadota</taxon>
        <taxon>Alphaproteobacteria</taxon>
        <taxon>Rhodobacterales</taxon>
        <taxon>Roseobacteraceae</taxon>
        <taxon>Actibacterium</taxon>
    </lineage>
</organism>
<dbReference type="NCBIfam" id="TIGR02216">
    <property type="entry name" value="phage_TIGR02216"/>
    <property type="match status" value="1"/>
</dbReference>
<accession>A0A917EIV5</accession>
<dbReference type="Proteomes" id="UP000606730">
    <property type="component" value="Unassembled WGS sequence"/>
</dbReference>
<dbReference type="EMBL" id="BMKN01000001">
    <property type="protein sequence ID" value="GGE40613.1"/>
    <property type="molecule type" value="Genomic_DNA"/>
</dbReference>
<dbReference type="RefSeq" id="WP_095596555.1">
    <property type="nucleotide sequence ID" value="NZ_BMKN01000001.1"/>
</dbReference>
<name>A0A917EIV5_9RHOB</name>
<dbReference type="Pfam" id="PF09550">
    <property type="entry name" value="Phage_TAC_6"/>
    <property type="match status" value="1"/>
</dbReference>
<reference evidence="1" key="2">
    <citation type="submission" date="2020-09" db="EMBL/GenBank/DDBJ databases">
        <authorList>
            <person name="Sun Q."/>
            <person name="Zhou Y."/>
        </authorList>
    </citation>
    <scope>NUCLEOTIDE SEQUENCE</scope>
    <source>
        <strain evidence="1">CGMCC 1.16012</strain>
    </source>
</reference>